<accession>A0A1H0M642</accession>
<keyword evidence="1" id="KW-0175">Coiled coil</keyword>
<name>A0A1H0M642_9CLOT</name>
<reference evidence="2 3" key="1">
    <citation type="submission" date="2016-10" db="EMBL/GenBank/DDBJ databases">
        <authorList>
            <person name="de Groot N.N."/>
        </authorList>
    </citation>
    <scope>NUCLEOTIDE SEQUENCE [LARGE SCALE GENOMIC DNA]</scope>
    <source>
        <strain evidence="2 3">DSM 12272</strain>
    </source>
</reference>
<sequence length="159" mass="19014">MEVRRKRKAIATDEDIKKMIELRKKGRTYEFIGKKVGLHYTTVQKYVKDVSLENREVGKPKYGLVVKLLGEGKTIGEAADIANTSKDYIRKINRTKDVEKIKRGKEEMKKEKTDRQKQIEEINKEIKRQKESKEEEWQEHLKREKEYYKETYSYVVVNK</sequence>
<dbReference type="Gene3D" id="1.10.10.60">
    <property type="entry name" value="Homeodomain-like"/>
    <property type="match status" value="1"/>
</dbReference>
<dbReference type="AlphaFoldDB" id="A0A1H0M642"/>
<keyword evidence="3" id="KW-1185">Reference proteome</keyword>
<proteinExistence type="predicted"/>
<feature type="coiled-coil region" evidence="1">
    <location>
        <begin position="101"/>
        <end position="143"/>
    </location>
</feature>
<evidence type="ECO:0000313" key="3">
    <source>
        <dbReference type="Proteomes" id="UP000198597"/>
    </source>
</evidence>
<protein>
    <submittedName>
        <fullName evidence="2">Uncharacterized protein</fullName>
    </submittedName>
</protein>
<dbReference type="Proteomes" id="UP000198597">
    <property type="component" value="Unassembled WGS sequence"/>
</dbReference>
<evidence type="ECO:0000256" key="1">
    <source>
        <dbReference type="SAM" id="Coils"/>
    </source>
</evidence>
<dbReference type="EMBL" id="FNJM01000001">
    <property type="protein sequence ID" value="SDO75938.1"/>
    <property type="molecule type" value="Genomic_DNA"/>
</dbReference>
<organism evidence="2 3">
    <name type="scientific">Clostridium gasigenes</name>
    <dbReference type="NCBI Taxonomy" id="94869"/>
    <lineage>
        <taxon>Bacteria</taxon>
        <taxon>Bacillati</taxon>
        <taxon>Bacillota</taxon>
        <taxon>Clostridia</taxon>
        <taxon>Eubacteriales</taxon>
        <taxon>Clostridiaceae</taxon>
        <taxon>Clostridium</taxon>
    </lineage>
</organism>
<evidence type="ECO:0000313" key="2">
    <source>
        <dbReference type="EMBL" id="SDO75938.1"/>
    </source>
</evidence>
<dbReference type="STRING" id="94869.SAMN04488529_101338"/>
<dbReference type="RefSeq" id="WP_089965164.1">
    <property type="nucleotide sequence ID" value="NZ_FNJM01000001.1"/>
</dbReference>
<gene>
    <name evidence="2" type="ORF">SAMN04488529_101338</name>
</gene>